<dbReference type="EMBL" id="CAJHNJ030000022">
    <property type="protein sequence ID" value="CAG9119619.1"/>
    <property type="molecule type" value="Genomic_DNA"/>
</dbReference>
<comment type="similarity">
    <text evidence="1 6">Belongs to the glycosyl hydrolase 1 family.</text>
</comment>
<gene>
    <name evidence="8" type="ORF">PLXY2_LOCUS6880</name>
</gene>
<name>A0A8S4EW09_PLUXY</name>
<dbReference type="PRINTS" id="PR00131">
    <property type="entry name" value="GLHYDRLASE1"/>
</dbReference>
<keyword evidence="5" id="KW-0326">Glycosidase</keyword>
<proteinExistence type="inferred from homology"/>
<dbReference type="Gene3D" id="3.20.20.80">
    <property type="entry name" value="Glycosidases"/>
    <property type="match status" value="1"/>
</dbReference>
<evidence type="ECO:0000256" key="1">
    <source>
        <dbReference type="ARBA" id="ARBA00010838"/>
    </source>
</evidence>
<evidence type="ECO:0000313" key="8">
    <source>
        <dbReference type="EMBL" id="CAG9119619.1"/>
    </source>
</evidence>
<evidence type="ECO:0000256" key="2">
    <source>
        <dbReference type="ARBA" id="ARBA00011738"/>
    </source>
</evidence>
<keyword evidence="7" id="KW-0732">Signal</keyword>
<dbReference type="PANTHER" id="PTHR10353">
    <property type="entry name" value="GLYCOSYL HYDROLASE"/>
    <property type="match status" value="1"/>
</dbReference>
<dbReference type="PANTHER" id="PTHR10353:SF36">
    <property type="entry name" value="LP05116P"/>
    <property type="match status" value="1"/>
</dbReference>
<keyword evidence="3" id="KW-0378">Hydrolase</keyword>
<dbReference type="InterPro" id="IPR033132">
    <property type="entry name" value="GH_1_N_CS"/>
</dbReference>
<dbReference type="InterPro" id="IPR001360">
    <property type="entry name" value="Glyco_hydro_1"/>
</dbReference>
<evidence type="ECO:0000256" key="3">
    <source>
        <dbReference type="ARBA" id="ARBA00022801"/>
    </source>
</evidence>
<dbReference type="PROSITE" id="PS00653">
    <property type="entry name" value="GLYCOSYL_HYDROL_F1_2"/>
    <property type="match status" value="1"/>
</dbReference>
<dbReference type="FunFam" id="3.20.20.80:FF:000013">
    <property type="entry name" value="lactase-phlorizin hydrolase"/>
    <property type="match status" value="1"/>
</dbReference>
<comment type="caution">
    <text evidence="8">The sequence shown here is derived from an EMBL/GenBank/DDBJ whole genome shotgun (WGS) entry which is preliminary data.</text>
</comment>
<feature type="signal peptide" evidence="7">
    <location>
        <begin position="1"/>
        <end position="17"/>
    </location>
</feature>
<sequence length="505" mass="57023">MKRFIVILCAVLLCGHAAVVKQSGRSFPKDFLFGTATASYQIEGAYNEDGKGENIWDRLTHQVPSPIKDQSSGDIAADSYHKVERDVEMMRELGLDAYRFSLSWSRILPTGFSNQINPAGVDYYNRLINEMLKYNIQPLVTLYHWDLPQPLQDLGGFASPLFGQWFEDYARVVYTNFGDRVKFFITFNEPREICNEGYGGTGFAPVVNATGIGEYLCAKHLVTAHAKAYHLYNNEFRASQGGKVGITISVNWFEAETDSEDDKLAAIWFRQGSWGIFSEPIFGLEGGFPKELAERIAEKSAQQGFPRSRLPEFTDEEREYIRGTSDFFGINHYFNARVSATTYPVNPAVPSLNDDVGVDLIFESKRAESTSGPVVKLSNVMLLLKELYGDWDFYITENGMSSAPGVDDTARGLYYKAALENCLDAIDDGIKLKGYMAWSLMDNFEWMQGYTSRFGLYAVDFEDPNRPRTPKHSAFVYKRIIKDRFIDHAYVPDASVSVMTIDEGH</sequence>
<dbReference type="GO" id="GO:0008422">
    <property type="term" value="F:beta-glucosidase activity"/>
    <property type="evidence" value="ECO:0007669"/>
    <property type="project" value="TreeGrafter"/>
</dbReference>
<dbReference type="Proteomes" id="UP000653454">
    <property type="component" value="Unassembled WGS sequence"/>
</dbReference>
<comment type="subunit">
    <text evidence="2">Homodimer.</text>
</comment>
<evidence type="ECO:0000313" key="9">
    <source>
        <dbReference type="Proteomes" id="UP000653454"/>
    </source>
</evidence>
<organism evidence="8 9">
    <name type="scientific">Plutella xylostella</name>
    <name type="common">Diamondback moth</name>
    <name type="synonym">Plutella maculipennis</name>
    <dbReference type="NCBI Taxonomy" id="51655"/>
    <lineage>
        <taxon>Eukaryota</taxon>
        <taxon>Metazoa</taxon>
        <taxon>Ecdysozoa</taxon>
        <taxon>Arthropoda</taxon>
        <taxon>Hexapoda</taxon>
        <taxon>Insecta</taxon>
        <taxon>Pterygota</taxon>
        <taxon>Neoptera</taxon>
        <taxon>Endopterygota</taxon>
        <taxon>Lepidoptera</taxon>
        <taxon>Glossata</taxon>
        <taxon>Ditrysia</taxon>
        <taxon>Yponomeutoidea</taxon>
        <taxon>Plutellidae</taxon>
        <taxon>Plutella</taxon>
    </lineage>
</organism>
<reference evidence="8" key="1">
    <citation type="submission" date="2020-11" db="EMBL/GenBank/DDBJ databases">
        <authorList>
            <person name="Whiteford S."/>
        </authorList>
    </citation>
    <scope>NUCLEOTIDE SEQUENCE</scope>
</reference>
<evidence type="ECO:0000256" key="7">
    <source>
        <dbReference type="SAM" id="SignalP"/>
    </source>
</evidence>
<dbReference type="AlphaFoldDB" id="A0A8S4EW09"/>
<keyword evidence="4" id="KW-0325">Glycoprotein</keyword>
<dbReference type="GO" id="GO:0005975">
    <property type="term" value="P:carbohydrate metabolic process"/>
    <property type="evidence" value="ECO:0007669"/>
    <property type="project" value="InterPro"/>
</dbReference>
<evidence type="ECO:0000256" key="4">
    <source>
        <dbReference type="ARBA" id="ARBA00023180"/>
    </source>
</evidence>
<dbReference type="Pfam" id="PF00232">
    <property type="entry name" value="Glyco_hydro_1"/>
    <property type="match status" value="1"/>
</dbReference>
<protein>
    <submittedName>
        <fullName evidence="8">(diamondback moth) hypothetical protein</fullName>
    </submittedName>
</protein>
<accession>A0A8S4EW09</accession>
<keyword evidence="9" id="KW-1185">Reference proteome</keyword>
<evidence type="ECO:0000256" key="6">
    <source>
        <dbReference type="RuleBase" id="RU003690"/>
    </source>
</evidence>
<dbReference type="SUPFAM" id="SSF51445">
    <property type="entry name" value="(Trans)glycosidases"/>
    <property type="match status" value="1"/>
</dbReference>
<dbReference type="InterPro" id="IPR017853">
    <property type="entry name" value="GH"/>
</dbReference>
<evidence type="ECO:0000256" key="5">
    <source>
        <dbReference type="ARBA" id="ARBA00023295"/>
    </source>
</evidence>
<feature type="chain" id="PRO_5035730472" evidence="7">
    <location>
        <begin position="18"/>
        <end position="505"/>
    </location>
</feature>